<evidence type="ECO:0000256" key="8">
    <source>
        <dbReference type="ARBA" id="ARBA00023136"/>
    </source>
</evidence>
<dbReference type="SMART" id="SM00397">
    <property type="entry name" value="t_SNARE"/>
    <property type="match status" value="1"/>
</dbReference>
<dbReference type="SUPFAM" id="SSF47661">
    <property type="entry name" value="t-snare proteins"/>
    <property type="match status" value="1"/>
</dbReference>
<accession>A0A9D3PMC8</accession>
<protein>
    <recommendedName>
        <fullName evidence="11">Syntaxin-7</fullName>
    </recommendedName>
</protein>
<gene>
    <name evidence="16" type="ORF">MATL_G00201620</name>
</gene>
<evidence type="ECO:0000256" key="13">
    <source>
        <dbReference type="SAM" id="MobiDB-lite"/>
    </source>
</evidence>
<dbReference type="PANTHER" id="PTHR19957">
    <property type="entry name" value="SYNTAXIN"/>
    <property type="match status" value="1"/>
</dbReference>
<evidence type="ECO:0000256" key="2">
    <source>
        <dbReference type="ARBA" id="ARBA00022553"/>
    </source>
</evidence>
<keyword evidence="2" id="KW-0597">Phosphoprotein</keyword>
<dbReference type="InterPro" id="IPR006012">
    <property type="entry name" value="Syntaxin/epimorphin_CS"/>
</dbReference>
<dbReference type="GO" id="GO:0000149">
    <property type="term" value="F:SNARE binding"/>
    <property type="evidence" value="ECO:0007669"/>
    <property type="project" value="TreeGrafter"/>
</dbReference>
<evidence type="ECO:0000313" key="17">
    <source>
        <dbReference type="Proteomes" id="UP001046870"/>
    </source>
</evidence>
<dbReference type="GO" id="GO:0008021">
    <property type="term" value="C:synaptic vesicle"/>
    <property type="evidence" value="ECO:0007669"/>
    <property type="project" value="TreeGrafter"/>
</dbReference>
<dbReference type="PANTHER" id="PTHR19957:SF90">
    <property type="entry name" value="SYNTAXIN-7"/>
    <property type="match status" value="1"/>
</dbReference>
<dbReference type="GO" id="GO:0006886">
    <property type="term" value="P:intracellular protein transport"/>
    <property type="evidence" value="ECO:0007669"/>
    <property type="project" value="InterPro"/>
</dbReference>
<evidence type="ECO:0000256" key="5">
    <source>
        <dbReference type="ARBA" id="ARBA00022989"/>
    </source>
</evidence>
<dbReference type="InterPro" id="IPR000727">
    <property type="entry name" value="T_SNARE_dom"/>
</dbReference>
<name>A0A9D3PMC8_MEGAT</name>
<keyword evidence="6" id="KW-0007">Acetylation</keyword>
<evidence type="ECO:0000256" key="7">
    <source>
        <dbReference type="ARBA" id="ARBA00023054"/>
    </source>
</evidence>
<keyword evidence="3 14" id="KW-0812">Transmembrane</keyword>
<evidence type="ECO:0000256" key="1">
    <source>
        <dbReference type="ARBA" id="ARBA00009063"/>
    </source>
</evidence>
<dbReference type="PROSITE" id="PS00914">
    <property type="entry name" value="SYNTAXIN"/>
    <property type="match status" value="1"/>
</dbReference>
<evidence type="ECO:0000256" key="9">
    <source>
        <dbReference type="ARBA" id="ARBA00037599"/>
    </source>
</evidence>
<feature type="compositionally biased region" description="Polar residues" evidence="13">
    <location>
        <begin position="164"/>
        <end position="173"/>
    </location>
</feature>
<keyword evidence="5 14" id="KW-1133">Transmembrane helix</keyword>
<dbReference type="OrthoDB" id="364348at2759"/>
<dbReference type="Gene3D" id="1.20.58.70">
    <property type="match status" value="1"/>
</dbReference>
<dbReference type="PROSITE" id="PS50192">
    <property type="entry name" value="T_SNARE"/>
    <property type="match status" value="1"/>
</dbReference>
<dbReference type="GO" id="GO:0048278">
    <property type="term" value="P:vesicle docking"/>
    <property type="evidence" value="ECO:0007669"/>
    <property type="project" value="TreeGrafter"/>
</dbReference>
<proteinExistence type="inferred from homology"/>
<evidence type="ECO:0000256" key="4">
    <source>
        <dbReference type="ARBA" id="ARBA00022753"/>
    </source>
</evidence>
<dbReference type="GO" id="GO:0031901">
    <property type="term" value="C:early endosome membrane"/>
    <property type="evidence" value="ECO:0007669"/>
    <property type="project" value="UniProtKB-SubCell"/>
</dbReference>
<organism evidence="16 17">
    <name type="scientific">Megalops atlanticus</name>
    <name type="common">Tarpon</name>
    <name type="synonym">Clupea gigantea</name>
    <dbReference type="NCBI Taxonomy" id="7932"/>
    <lineage>
        <taxon>Eukaryota</taxon>
        <taxon>Metazoa</taxon>
        <taxon>Chordata</taxon>
        <taxon>Craniata</taxon>
        <taxon>Vertebrata</taxon>
        <taxon>Euteleostomi</taxon>
        <taxon>Actinopterygii</taxon>
        <taxon>Neopterygii</taxon>
        <taxon>Teleostei</taxon>
        <taxon>Elopiformes</taxon>
        <taxon>Megalopidae</taxon>
        <taxon>Megalops</taxon>
    </lineage>
</organism>
<feature type="transmembrane region" description="Helical" evidence="14">
    <location>
        <begin position="253"/>
        <end position="275"/>
    </location>
</feature>
<dbReference type="GO" id="GO:0031201">
    <property type="term" value="C:SNARE complex"/>
    <property type="evidence" value="ECO:0007669"/>
    <property type="project" value="TreeGrafter"/>
</dbReference>
<feature type="region of interest" description="Disordered" evidence="13">
    <location>
        <begin position="139"/>
        <end position="175"/>
    </location>
</feature>
<evidence type="ECO:0000256" key="11">
    <source>
        <dbReference type="ARBA" id="ARBA00040006"/>
    </source>
</evidence>
<dbReference type="AlphaFoldDB" id="A0A9D3PMC8"/>
<dbReference type="Pfam" id="PF05739">
    <property type="entry name" value="SNARE"/>
    <property type="match status" value="1"/>
</dbReference>
<dbReference type="InterPro" id="IPR045242">
    <property type="entry name" value="Syntaxin"/>
</dbReference>
<reference evidence="16" key="1">
    <citation type="submission" date="2021-01" db="EMBL/GenBank/DDBJ databases">
        <authorList>
            <person name="Zahm M."/>
            <person name="Roques C."/>
            <person name="Cabau C."/>
            <person name="Klopp C."/>
            <person name="Donnadieu C."/>
            <person name="Jouanno E."/>
            <person name="Lampietro C."/>
            <person name="Louis A."/>
            <person name="Herpin A."/>
            <person name="Echchiki A."/>
            <person name="Berthelot C."/>
            <person name="Parey E."/>
            <person name="Roest-Crollius H."/>
            <person name="Braasch I."/>
            <person name="Postlethwait J."/>
            <person name="Bobe J."/>
            <person name="Montfort J."/>
            <person name="Bouchez O."/>
            <person name="Begum T."/>
            <person name="Mejri S."/>
            <person name="Adams A."/>
            <person name="Chen W.-J."/>
            <person name="Guiguen Y."/>
        </authorList>
    </citation>
    <scope>NUCLEOTIDE SEQUENCE</scope>
    <source>
        <strain evidence="16">YG-15Mar2019-1</strain>
        <tissue evidence="16">Brain</tissue>
    </source>
</reference>
<evidence type="ECO:0000256" key="10">
    <source>
        <dbReference type="ARBA" id="ARBA00037832"/>
    </source>
</evidence>
<dbReference type="SMART" id="SM00503">
    <property type="entry name" value="SynN"/>
    <property type="match status" value="1"/>
</dbReference>
<sequence>MSLQPSAPEQLKTHQCFKMSYQPGMPQDPDKLAQTIILNIQRITQQTSELQRMVNQLGTPLDTSEFRQQLKQKQQHVGQLAKDTDRYMKEFGSLAVTSEQRHRKIQKERLVNDFTNALGVFQKTQRLAAEKEKEFVDRVRANSRLSTGLPDDDGKPSPFESSEGHSQAQTQEEAITEDDLQLILERESSIRQIESDIRDVNEIFKDLAMMVHEQGDMIDSIEANVENADSSVQSATQQLARAAEYQHKSRKKICILIVILVVVAVVIGLIIWGAVKS</sequence>
<dbReference type="Pfam" id="PF14523">
    <property type="entry name" value="Syntaxin_2"/>
    <property type="match status" value="1"/>
</dbReference>
<evidence type="ECO:0000256" key="14">
    <source>
        <dbReference type="SAM" id="Phobius"/>
    </source>
</evidence>
<dbReference type="FunFam" id="1.20.58.70:FF:000006">
    <property type="entry name" value="Syntaxin 7"/>
    <property type="match status" value="1"/>
</dbReference>
<keyword evidence="17" id="KW-1185">Reference proteome</keyword>
<keyword evidence="7" id="KW-0175">Coiled coil</keyword>
<feature type="domain" description="T-SNARE coiled-coil homology" evidence="15">
    <location>
        <begin position="180"/>
        <end position="242"/>
    </location>
</feature>
<dbReference type="FunFam" id="1.20.5.110:FF:000016">
    <property type="entry name" value="Syntaxin 12"/>
    <property type="match status" value="1"/>
</dbReference>
<comment type="similarity">
    <text evidence="1 12">Belongs to the syntaxin family.</text>
</comment>
<dbReference type="EMBL" id="JAFDVH010000018">
    <property type="protein sequence ID" value="KAG7460707.1"/>
    <property type="molecule type" value="Genomic_DNA"/>
</dbReference>
<dbReference type="GO" id="GO:0005484">
    <property type="term" value="F:SNAP receptor activity"/>
    <property type="evidence" value="ECO:0007669"/>
    <property type="project" value="InterPro"/>
</dbReference>
<evidence type="ECO:0000313" key="16">
    <source>
        <dbReference type="EMBL" id="KAG7460707.1"/>
    </source>
</evidence>
<dbReference type="GO" id="GO:0006906">
    <property type="term" value="P:vesicle fusion"/>
    <property type="evidence" value="ECO:0007669"/>
    <property type="project" value="TreeGrafter"/>
</dbReference>
<dbReference type="InterPro" id="IPR006011">
    <property type="entry name" value="Syntaxin_N"/>
</dbReference>
<evidence type="ECO:0000259" key="15">
    <source>
        <dbReference type="PROSITE" id="PS50192"/>
    </source>
</evidence>
<dbReference type="InterPro" id="IPR010989">
    <property type="entry name" value="SNARE"/>
</dbReference>
<evidence type="ECO:0000256" key="3">
    <source>
        <dbReference type="ARBA" id="ARBA00022692"/>
    </source>
</evidence>
<keyword evidence="8 14" id="KW-0472">Membrane</keyword>
<comment type="function">
    <text evidence="9">May be involved in protein trafficking from the plasma membrane to the early endosome (EE) as well as in homotypic fusion of endocytic organelles. Mediates the endocytic trafficking from early endosomes to late endosomes and lysosomes.</text>
</comment>
<evidence type="ECO:0000256" key="6">
    <source>
        <dbReference type="ARBA" id="ARBA00022990"/>
    </source>
</evidence>
<dbReference type="CDD" id="cd15875">
    <property type="entry name" value="SNARE_syntaxin7"/>
    <property type="match status" value="1"/>
</dbReference>
<keyword evidence="4" id="KW-0967">Endosome</keyword>
<evidence type="ECO:0000256" key="12">
    <source>
        <dbReference type="RuleBase" id="RU003858"/>
    </source>
</evidence>
<dbReference type="Gene3D" id="1.20.5.110">
    <property type="match status" value="1"/>
</dbReference>
<comment type="subcellular location">
    <subcellularLocation>
        <location evidence="10">Early endosome membrane</location>
        <topology evidence="10">Single-pass type IV membrane protein</topology>
    </subcellularLocation>
</comment>
<comment type="caution">
    <text evidence="16">The sequence shown here is derived from an EMBL/GenBank/DDBJ whole genome shotgun (WGS) entry which is preliminary data.</text>
</comment>
<dbReference type="Proteomes" id="UP001046870">
    <property type="component" value="Chromosome 18"/>
</dbReference>